<sequence>MQLSDIEIKRLMIDTAEMAAKKALIEVGQLKPYLTLKEAQRIHGEYTVNRWINEGLLKPIKDGARNCKVRIDRIQLDAVAATSNRASWYKHNMTE</sequence>
<dbReference type="AlphaFoldDB" id="A0A2W7NDQ5"/>
<dbReference type="Proteomes" id="UP000249239">
    <property type="component" value="Unassembled WGS sequence"/>
</dbReference>
<protein>
    <submittedName>
        <fullName evidence="1">Uncharacterized protein</fullName>
    </submittedName>
</protein>
<evidence type="ECO:0000313" key="1">
    <source>
        <dbReference type="EMBL" id="PZX18070.1"/>
    </source>
</evidence>
<comment type="caution">
    <text evidence="1">The sequence shown here is derived from an EMBL/GenBank/DDBJ whole genome shotgun (WGS) entry which is preliminary data.</text>
</comment>
<dbReference type="RefSeq" id="WP_111444815.1">
    <property type="nucleotide sequence ID" value="NZ_QKZK01000007.1"/>
</dbReference>
<reference evidence="1 2" key="1">
    <citation type="submission" date="2018-06" db="EMBL/GenBank/DDBJ databases">
        <title>Genomic Encyclopedia of Archaeal and Bacterial Type Strains, Phase II (KMG-II): from individual species to whole genera.</title>
        <authorList>
            <person name="Goeker M."/>
        </authorList>
    </citation>
    <scope>NUCLEOTIDE SEQUENCE [LARGE SCALE GENOMIC DNA]</scope>
    <source>
        <strain evidence="1 2">DSM 6779</strain>
    </source>
</reference>
<name>A0A2W7NDQ5_9BACT</name>
<dbReference type="EMBL" id="QKZK01000007">
    <property type="protein sequence ID" value="PZX18070.1"/>
    <property type="molecule type" value="Genomic_DNA"/>
</dbReference>
<accession>A0A2W7NDQ5</accession>
<proteinExistence type="predicted"/>
<organism evidence="1 2">
    <name type="scientific">Breznakibacter xylanolyticus</name>
    <dbReference type="NCBI Taxonomy" id="990"/>
    <lineage>
        <taxon>Bacteria</taxon>
        <taxon>Pseudomonadati</taxon>
        <taxon>Bacteroidota</taxon>
        <taxon>Bacteroidia</taxon>
        <taxon>Marinilabiliales</taxon>
        <taxon>Marinilabiliaceae</taxon>
        <taxon>Breznakibacter</taxon>
    </lineage>
</organism>
<gene>
    <name evidence="1" type="ORF">LX69_01106</name>
</gene>
<keyword evidence="2" id="KW-1185">Reference proteome</keyword>
<evidence type="ECO:0000313" key="2">
    <source>
        <dbReference type="Proteomes" id="UP000249239"/>
    </source>
</evidence>
<dbReference type="OrthoDB" id="1082219at2"/>